<dbReference type="RefSeq" id="WP_146453850.1">
    <property type="nucleotide sequence ID" value="NZ_SJPW01000001.1"/>
</dbReference>
<dbReference type="InterPro" id="IPR036259">
    <property type="entry name" value="MFS_trans_sf"/>
</dbReference>
<organism evidence="12 13">
    <name type="scientific">Rubripirellula tenax</name>
    <dbReference type="NCBI Taxonomy" id="2528015"/>
    <lineage>
        <taxon>Bacteria</taxon>
        <taxon>Pseudomonadati</taxon>
        <taxon>Planctomycetota</taxon>
        <taxon>Planctomycetia</taxon>
        <taxon>Pirellulales</taxon>
        <taxon>Pirellulaceae</taxon>
        <taxon>Rubripirellula</taxon>
    </lineage>
</organism>
<dbReference type="PROSITE" id="PS00216">
    <property type="entry name" value="SUGAR_TRANSPORT_1"/>
    <property type="match status" value="2"/>
</dbReference>
<comment type="subcellular location">
    <subcellularLocation>
        <location evidence="1">Cell membrane</location>
        <topology evidence="1">Multi-pass membrane protein</topology>
    </subcellularLocation>
</comment>
<dbReference type="SUPFAM" id="SSF103473">
    <property type="entry name" value="MFS general substrate transporter"/>
    <property type="match status" value="1"/>
</dbReference>
<feature type="transmembrane region" description="Helical" evidence="10">
    <location>
        <begin position="146"/>
        <end position="167"/>
    </location>
</feature>
<dbReference type="InterPro" id="IPR005828">
    <property type="entry name" value="MFS_sugar_transport-like"/>
</dbReference>
<dbReference type="NCBIfam" id="TIGR00879">
    <property type="entry name" value="SP"/>
    <property type="match status" value="1"/>
</dbReference>
<dbReference type="InterPro" id="IPR047984">
    <property type="entry name" value="XylE-like"/>
</dbReference>
<evidence type="ECO:0000256" key="9">
    <source>
        <dbReference type="RuleBase" id="RU003346"/>
    </source>
</evidence>
<evidence type="ECO:0000259" key="11">
    <source>
        <dbReference type="PROSITE" id="PS50850"/>
    </source>
</evidence>
<dbReference type="InterPro" id="IPR003663">
    <property type="entry name" value="Sugar/inositol_transpt"/>
</dbReference>
<evidence type="ECO:0000313" key="13">
    <source>
        <dbReference type="Proteomes" id="UP000318288"/>
    </source>
</evidence>
<dbReference type="Pfam" id="PF00083">
    <property type="entry name" value="Sugar_tr"/>
    <property type="match status" value="1"/>
</dbReference>
<evidence type="ECO:0000256" key="6">
    <source>
        <dbReference type="ARBA" id="ARBA00022692"/>
    </source>
</evidence>
<evidence type="ECO:0000256" key="5">
    <source>
        <dbReference type="ARBA" id="ARBA00022597"/>
    </source>
</evidence>
<dbReference type="PRINTS" id="PR00171">
    <property type="entry name" value="SUGRTRNSPORT"/>
</dbReference>
<evidence type="ECO:0000256" key="8">
    <source>
        <dbReference type="ARBA" id="ARBA00023136"/>
    </source>
</evidence>
<feature type="domain" description="Major facilitator superfamily (MFS) profile" evidence="11">
    <location>
        <begin position="19"/>
        <end position="454"/>
    </location>
</feature>
<evidence type="ECO:0000256" key="10">
    <source>
        <dbReference type="SAM" id="Phobius"/>
    </source>
</evidence>
<feature type="transmembrane region" description="Helical" evidence="10">
    <location>
        <begin position="337"/>
        <end position="359"/>
    </location>
</feature>
<dbReference type="PANTHER" id="PTHR48020:SF12">
    <property type="entry name" value="PROTON MYO-INOSITOL COTRANSPORTER"/>
    <property type="match status" value="1"/>
</dbReference>
<comment type="similarity">
    <text evidence="2 9">Belongs to the major facilitator superfamily. Sugar transporter (TC 2.A.1.1) family.</text>
</comment>
<dbReference type="Proteomes" id="UP000318288">
    <property type="component" value="Unassembled WGS sequence"/>
</dbReference>
<evidence type="ECO:0000256" key="4">
    <source>
        <dbReference type="ARBA" id="ARBA00022475"/>
    </source>
</evidence>
<keyword evidence="6 10" id="KW-0812">Transmembrane</keyword>
<feature type="transmembrane region" description="Helical" evidence="10">
    <location>
        <begin position="365"/>
        <end position="388"/>
    </location>
</feature>
<dbReference type="FunFam" id="1.20.1250.20:FF:000122">
    <property type="entry name" value="D-xylose transporter XylE"/>
    <property type="match status" value="1"/>
</dbReference>
<feature type="transmembrane region" description="Helical" evidence="10">
    <location>
        <begin position="270"/>
        <end position="293"/>
    </location>
</feature>
<feature type="transmembrane region" description="Helical" evidence="10">
    <location>
        <begin position="400"/>
        <end position="420"/>
    </location>
</feature>
<dbReference type="InterPro" id="IPR050814">
    <property type="entry name" value="Myo-inositol_Transporter"/>
</dbReference>
<evidence type="ECO:0000313" key="12">
    <source>
        <dbReference type="EMBL" id="TWU60218.1"/>
    </source>
</evidence>
<feature type="transmembrane region" description="Helical" evidence="10">
    <location>
        <begin position="432"/>
        <end position="450"/>
    </location>
</feature>
<keyword evidence="13" id="KW-1185">Reference proteome</keyword>
<evidence type="ECO:0000256" key="7">
    <source>
        <dbReference type="ARBA" id="ARBA00022989"/>
    </source>
</evidence>
<gene>
    <name evidence="12" type="primary">xylE_1</name>
    <name evidence="12" type="ORF">Poly51_04930</name>
</gene>
<proteinExistence type="inferred from homology"/>
<dbReference type="GO" id="GO:0022857">
    <property type="term" value="F:transmembrane transporter activity"/>
    <property type="evidence" value="ECO:0007669"/>
    <property type="project" value="InterPro"/>
</dbReference>
<dbReference type="Gene3D" id="1.20.1250.20">
    <property type="entry name" value="MFS general substrate transporter like domains"/>
    <property type="match status" value="2"/>
</dbReference>
<comment type="caution">
    <text evidence="12">The sequence shown here is derived from an EMBL/GenBank/DDBJ whole genome shotgun (WGS) entry which is preliminary data.</text>
</comment>
<keyword evidence="3 9" id="KW-0813">Transport</keyword>
<keyword evidence="7 10" id="KW-1133">Transmembrane helix</keyword>
<feature type="transmembrane region" description="Helical" evidence="10">
    <location>
        <begin position="87"/>
        <end position="108"/>
    </location>
</feature>
<feature type="transmembrane region" description="Helical" evidence="10">
    <location>
        <begin position="299"/>
        <end position="325"/>
    </location>
</feature>
<dbReference type="GO" id="GO:0005886">
    <property type="term" value="C:plasma membrane"/>
    <property type="evidence" value="ECO:0007669"/>
    <property type="project" value="UniProtKB-SubCell"/>
</dbReference>
<keyword evidence="8 10" id="KW-0472">Membrane</keyword>
<evidence type="ECO:0000256" key="1">
    <source>
        <dbReference type="ARBA" id="ARBA00004651"/>
    </source>
</evidence>
<evidence type="ECO:0000256" key="2">
    <source>
        <dbReference type="ARBA" id="ARBA00010992"/>
    </source>
</evidence>
<dbReference type="InterPro" id="IPR005829">
    <property type="entry name" value="Sugar_transporter_CS"/>
</dbReference>
<reference evidence="12 13" key="1">
    <citation type="submission" date="2019-02" db="EMBL/GenBank/DDBJ databases">
        <title>Deep-cultivation of Planctomycetes and their phenomic and genomic characterization uncovers novel biology.</title>
        <authorList>
            <person name="Wiegand S."/>
            <person name="Jogler M."/>
            <person name="Boedeker C."/>
            <person name="Pinto D."/>
            <person name="Vollmers J."/>
            <person name="Rivas-Marin E."/>
            <person name="Kohn T."/>
            <person name="Peeters S.H."/>
            <person name="Heuer A."/>
            <person name="Rast P."/>
            <person name="Oberbeckmann S."/>
            <person name="Bunk B."/>
            <person name="Jeske O."/>
            <person name="Meyerdierks A."/>
            <person name="Storesund J.E."/>
            <person name="Kallscheuer N."/>
            <person name="Luecker S."/>
            <person name="Lage O.M."/>
            <person name="Pohl T."/>
            <person name="Merkel B.J."/>
            <person name="Hornburger P."/>
            <person name="Mueller R.-W."/>
            <person name="Bruemmer F."/>
            <person name="Labrenz M."/>
            <person name="Spormann A.M."/>
            <person name="Op Den Camp H."/>
            <person name="Overmann J."/>
            <person name="Amann R."/>
            <person name="Jetten M.S.M."/>
            <person name="Mascher T."/>
            <person name="Medema M.H."/>
            <person name="Devos D.P."/>
            <person name="Kaster A.-K."/>
            <person name="Ovreas L."/>
            <person name="Rohde M."/>
            <person name="Galperin M.Y."/>
            <person name="Jogler C."/>
        </authorList>
    </citation>
    <scope>NUCLEOTIDE SEQUENCE [LARGE SCALE GENOMIC DNA]</scope>
    <source>
        <strain evidence="12 13">Poly51</strain>
    </source>
</reference>
<sequence>MIRPNAPDSFFDRHYLWTICLVAALGGLLFGYDWVVIGGAKPFYEPYFAITDNPWMQGWTMSSALVGCLIGAVISGAAADRIGRKRFLVIAAALFVVSALGSAVSSGLFDFNAFRMLGGIGIGLASNLSPLYIAEVSPASTRGRMVSINQLTIVIGVLSAQIVNWAIARDVSELATASTIAVSWNGQHGWRWMFAAEAIPAIVFLALSTIIPESPRWLVRVGNVSQAKSILERIGGPEYAIAQIKGIQETLLPRDDAGESGAVDSLPWPALMIGVFLAVLQQWCGINVIFNYAQEVFAAAGYGVSSIMLNIIISGVVNLVFTVVAMLTVDLVGRRTMLLAGSGGLALIYSALGGCYWMQSQGVHVLLLIVAAIACYAMTLAPVVWVVISEIFPNRNRGRTMAIAVFSLWTACTILTFTFPFLSRSLGAHGTFWLYGVICAVGCAVIAKILPETKGQSLESIEQSWKG</sequence>
<dbReference type="PROSITE" id="PS00217">
    <property type="entry name" value="SUGAR_TRANSPORT_2"/>
    <property type="match status" value="1"/>
</dbReference>
<dbReference type="OrthoDB" id="9783823at2"/>
<dbReference type="PANTHER" id="PTHR48020">
    <property type="entry name" value="PROTON MYO-INOSITOL COTRANSPORTER"/>
    <property type="match status" value="1"/>
</dbReference>
<keyword evidence="4" id="KW-1003">Cell membrane</keyword>
<protein>
    <submittedName>
        <fullName evidence="12">D-xylose-proton symporter</fullName>
    </submittedName>
</protein>
<dbReference type="CDD" id="cd17359">
    <property type="entry name" value="MFS_XylE_like"/>
    <property type="match status" value="1"/>
</dbReference>
<keyword evidence="5" id="KW-0762">Sugar transport</keyword>
<dbReference type="PROSITE" id="PS50850">
    <property type="entry name" value="MFS"/>
    <property type="match status" value="1"/>
</dbReference>
<evidence type="ECO:0000256" key="3">
    <source>
        <dbReference type="ARBA" id="ARBA00022448"/>
    </source>
</evidence>
<feature type="transmembrane region" description="Helical" evidence="10">
    <location>
        <begin position="55"/>
        <end position="75"/>
    </location>
</feature>
<feature type="transmembrane region" description="Helical" evidence="10">
    <location>
        <begin position="192"/>
        <end position="211"/>
    </location>
</feature>
<accession>A0A5C6FFN1</accession>
<dbReference type="AlphaFoldDB" id="A0A5C6FFN1"/>
<feature type="transmembrane region" description="Helical" evidence="10">
    <location>
        <begin position="15"/>
        <end position="35"/>
    </location>
</feature>
<dbReference type="InterPro" id="IPR020846">
    <property type="entry name" value="MFS_dom"/>
</dbReference>
<name>A0A5C6FFN1_9BACT</name>
<dbReference type="EMBL" id="SJPW01000001">
    <property type="protein sequence ID" value="TWU60218.1"/>
    <property type="molecule type" value="Genomic_DNA"/>
</dbReference>